<dbReference type="Proteomes" id="UP000185781">
    <property type="component" value="Unassembled WGS sequence"/>
</dbReference>
<evidence type="ECO:0000313" key="1">
    <source>
        <dbReference type="EMBL" id="SIT12655.1"/>
    </source>
</evidence>
<accession>A0A1N7PQ44</accession>
<organism evidence="1 2">
    <name type="scientific">Chryseobacterium gambrini</name>
    <dbReference type="NCBI Taxonomy" id="373672"/>
    <lineage>
        <taxon>Bacteria</taxon>
        <taxon>Pseudomonadati</taxon>
        <taxon>Bacteroidota</taxon>
        <taxon>Flavobacteriia</taxon>
        <taxon>Flavobacteriales</taxon>
        <taxon>Weeksellaceae</taxon>
        <taxon>Chryseobacterium group</taxon>
        <taxon>Chryseobacterium</taxon>
    </lineage>
</organism>
<evidence type="ECO:0000313" key="2">
    <source>
        <dbReference type="Proteomes" id="UP000185781"/>
    </source>
</evidence>
<protein>
    <submittedName>
        <fullName evidence="1">Uncharacterized protein</fullName>
    </submittedName>
</protein>
<dbReference type="EMBL" id="FTOV01000007">
    <property type="protein sequence ID" value="SIT12655.1"/>
    <property type="molecule type" value="Genomic_DNA"/>
</dbReference>
<name>A0A1N7PQ44_9FLAO</name>
<proteinExistence type="predicted"/>
<gene>
    <name evidence="1" type="ORF">SAMN05421785_107106</name>
</gene>
<dbReference type="STRING" id="373672.SAMN05421785_107106"/>
<sequence length="48" mass="5854">MINSNYLHKITFCLVLNKTIPEYLIILDLIKIKIINLQIKYIIYELWM</sequence>
<reference evidence="1 2" key="1">
    <citation type="submission" date="2017-01" db="EMBL/GenBank/DDBJ databases">
        <authorList>
            <person name="Mah S.A."/>
            <person name="Swanson W.J."/>
            <person name="Moy G.W."/>
            <person name="Vacquier V.D."/>
        </authorList>
    </citation>
    <scope>NUCLEOTIDE SEQUENCE [LARGE SCALE GENOMIC DNA]</scope>
    <source>
        <strain evidence="1 2">DSM 18014</strain>
    </source>
</reference>
<dbReference type="AlphaFoldDB" id="A0A1N7PQ44"/>